<dbReference type="AlphaFoldDB" id="A0A9N8ZKB3"/>
<accession>A0A9N8ZKB3</accession>
<comment type="caution">
    <text evidence="1">The sequence shown here is derived from an EMBL/GenBank/DDBJ whole genome shotgun (WGS) entry which is preliminary data.</text>
</comment>
<evidence type="ECO:0000313" key="1">
    <source>
        <dbReference type="EMBL" id="CAG8498944.1"/>
    </source>
</evidence>
<organism evidence="1 2">
    <name type="scientific">Paraglomus brasilianum</name>
    <dbReference type="NCBI Taxonomy" id="144538"/>
    <lineage>
        <taxon>Eukaryota</taxon>
        <taxon>Fungi</taxon>
        <taxon>Fungi incertae sedis</taxon>
        <taxon>Mucoromycota</taxon>
        <taxon>Glomeromycotina</taxon>
        <taxon>Glomeromycetes</taxon>
        <taxon>Paraglomerales</taxon>
        <taxon>Paraglomeraceae</taxon>
        <taxon>Paraglomus</taxon>
    </lineage>
</organism>
<reference evidence="1" key="1">
    <citation type="submission" date="2021-06" db="EMBL/GenBank/DDBJ databases">
        <authorList>
            <person name="Kallberg Y."/>
            <person name="Tangrot J."/>
            <person name="Rosling A."/>
        </authorList>
    </citation>
    <scope>NUCLEOTIDE SEQUENCE</scope>
    <source>
        <strain evidence="1">BR232B</strain>
    </source>
</reference>
<proteinExistence type="predicted"/>
<dbReference type="EMBL" id="CAJVPI010000197">
    <property type="protein sequence ID" value="CAG8498944.1"/>
    <property type="molecule type" value="Genomic_DNA"/>
</dbReference>
<keyword evidence="2" id="KW-1185">Reference proteome</keyword>
<name>A0A9N8ZKB3_9GLOM</name>
<dbReference type="Proteomes" id="UP000789739">
    <property type="component" value="Unassembled WGS sequence"/>
</dbReference>
<evidence type="ECO:0000313" key="2">
    <source>
        <dbReference type="Proteomes" id="UP000789739"/>
    </source>
</evidence>
<gene>
    <name evidence="1" type="ORF">PBRASI_LOCUS2503</name>
</gene>
<sequence length="63" mass="7323">MPSTSDEFVDRMQPNMPEPWTFRAALKIKVVGNVGCAKPFAPYYGFYRDNHSISFLYKSFKIQ</sequence>
<protein>
    <submittedName>
        <fullName evidence="1">7352_t:CDS:1</fullName>
    </submittedName>
</protein>